<evidence type="ECO:0000256" key="1">
    <source>
        <dbReference type="ARBA" id="ARBA00004141"/>
    </source>
</evidence>
<evidence type="ECO:0000256" key="3">
    <source>
        <dbReference type="ARBA" id="ARBA00022692"/>
    </source>
</evidence>
<feature type="domain" description="Vitamin K epoxide reductase" evidence="11">
    <location>
        <begin position="3"/>
        <end position="141"/>
    </location>
</feature>
<evidence type="ECO:0000256" key="5">
    <source>
        <dbReference type="ARBA" id="ARBA00022989"/>
    </source>
</evidence>
<dbReference type="GO" id="GO:0016020">
    <property type="term" value="C:membrane"/>
    <property type="evidence" value="ECO:0007669"/>
    <property type="project" value="UniProtKB-SubCell"/>
</dbReference>
<dbReference type="SMART" id="SM00756">
    <property type="entry name" value="VKc"/>
    <property type="match status" value="1"/>
</dbReference>
<reference evidence="12" key="2">
    <citation type="journal article" date="2014" name="ISME J.">
        <title>Microbial stratification in low pH oxic and suboxic macroscopic growths along an acid mine drainage.</title>
        <authorList>
            <person name="Mendez-Garcia C."/>
            <person name="Mesa V."/>
            <person name="Sprenger R.R."/>
            <person name="Richter M."/>
            <person name="Diez M.S."/>
            <person name="Solano J."/>
            <person name="Bargiela R."/>
            <person name="Golyshina O.V."/>
            <person name="Manteca A."/>
            <person name="Ramos J.L."/>
            <person name="Gallego J.R."/>
            <person name="Llorente I."/>
            <person name="Martins Dos Santos V.A."/>
            <person name="Jensen O.N."/>
            <person name="Pelaez A.I."/>
            <person name="Sanchez J."/>
            <person name="Ferrer M."/>
        </authorList>
    </citation>
    <scope>NUCLEOTIDE SEQUENCE</scope>
</reference>
<name>T1B3E3_9ZZZZ</name>
<dbReference type="GO" id="GO:0016491">
    <property type="term" value="F:oxidoreductase activity"/>
    <property type="evidence" value="ECO:0007669"/>
    <property type="project" value="UniProtKB-KW"/>
</dbReference>
<evidence type="ECO:0000256" key="4">
    <source>
        <dbReference type="ARBA" id="ARBA00022719"/>
    </source>
</evidence>
<accession>T1B3E3</accession>
<evidence type="ECO:0000256" key="2">
    <source>
        <dbReference type="ARBA" id="ARBA00006214"/>
    </source>
</evidence>
<feature type="non-terminal residue" evidence="12">
    <location>
        <position position="157"/>
    </location>
</feature>
<keyword evidence="8" id="KW-1015">Disulfide bond</keyword>
<keyword evidence="9" id="KW-0676">Redox-active center</keyword>
<sequence>MDSRALHSAVILSAALGLVISIFAAAEFFDASLRQLCQINSFFSCATVDVSGRTTTIGVPDYLWGIGGFVVILALGLLADRFPFDPRYRWSLLGVTTLGVAFAGYFLYVELAVIGALCIVCASAYVMGVGSWIASVALVRRGDPATAPTPPPSRRRR</sequence>
<comment type="subcellular location">
    <subcellularLocation>
        <location evidence="1">Membrane</location>
        <topology evidence="1">Multi-pass membrane protein</topology>
    </subcellularLocation>
</comment>
<evidence type="ECO:0000256" key="8">
    <source>
        <dbReference type="ARBA" id="ARBA00023157"/>
    </source>
</evidence>
<dbReference type="GO" id="GO:0048038">
    <property type="term" value="F:quinone binding"/>
    <property type="evidence" value="ECO:0007669"/>
    <property type="project" value="UniProtKB-KW"/>
</dbReference>
<dbReference type="EMBL" id="AUZY01008095">
    <property type="protein sequence ID" value="EQD47354.1"/>
    <property type="molecule type" value="Genomic_DNA"/>
</dbReference>
<dbReference type="AlphaFoldDB" id="T1B3E3"/>
<comment type="caution">
    <text evidence="12">The sequence shown here is derived from an EMBL/GenBank/DDBJ whole genome shotgun (WGS) entry which is preliminary data.</text>
</comment>
<evidence type="ECO:0000313" key="12">
    <source>
        <dbReference type="EMBL" id="EQD47354.1"/>
    </source>
</evidence>
<proteinExistence type="inferred from homology"/>
<evidence type="ECO:0000256" key="9">
    <source>
        <dbReference type="ARBA" id="ARBA00023284"/>
    </source>
</evidence>
<feature type="transmembrane region" description="Helical" evidence="10">
    <location>
        <begin position="114"/>
        <end position="139"/>
    </location>
</feature>
<keyword evidence="7 10" id="KW-0472">Membrane</keyword>
<feature type="transmembrane region" description="Helical" evidence="10">
    <location>
        <begin position="90"/>
        <end position="108"/>
    </location>
</feature>
<comment type="similarity">
    <text evidence="2">Belongs to the VKOR family.</text>
</comment>
<organism evidence="12">
    <name type="scientific">mine drainage metagenome</name>
    <dbReference type="NCBI Taxonomy" id="410659"/>
    <lineage>
        <taxon>unclassified sequences</taxon>
        <taxon>metagenomes</taxon>
        <taxon>ecological metagenomes</taxon>
    </lineage>
</organism>
<dbReference type="Pfam" id="PF07884">
    <property type="entry name" value="VKOR"/>
    <property type="match status" value="1"/>
</dbReference>
<dbReference type="Gene3D" id="1.20.1440.130">
    <property type="entry name" value="VKOR domain"/>
    <property type="match status" value="1"/>
</dbReference>
<keyword evidence="4" id="KW-0874">Quinone</keyword>
<keyword evidence="6" id="KW-0560">Oxidoreductase</keyword>
<evidence type="ECO:0000256" key="7">
    <source>
        <dbReference type="ARBA" id="ARBA00023136"/>
    </source>
</evidence>
<evidence type="ECO:0000256" key="10">
    <source>
        <dbReference type="SAM" id="Phobius"/>
    </source>
</evidence>
<evidence type="ECO:0000256" key="6">
    <source>
        <dbReference type="ARBA" id="ARBA00023002"/>
    </source>
</evidence>
<evidence type="ECO:0000259" key="11">
    <source>
        <dbReference type="SMART" id="SM00756"/>
    </source>
</evidence>
<gene>
    <name evidence="12" type="ORF">B1B_12369</name>
</gene>
<protein>
    <submittedName>
        <fullName evidence="12">Membrane protein containing Vitamin K epoxide reductase domain protein</fullName>
    </submittedName>
</protein>
<dbReference type="InterPro" id="IPR012932">
    <property type="entry name" value="VKOR"/>
</dbReference>
<keyword evidence="5 10" id="KW-1133">Transmembrane helix</keyword>
<feature type="transmembrane region" description="Helical" evidence="10">
    <location>
        <begin position="62"/>
        <end position="78"/>
    </location>
</feature>
<keyword evidence="3 10" id="KW-0812">Transmembrane</keyword>
<reference evidence="12" key="1">
    <citation type="submission" date="2013-08" db="EMBL/GenBank/DDBJ databases">
        <authorList>
            <person name="Mendez C."/>
            <person name="Richter M."/>
            <person name="Ferrer M."/>
            <person name="Sanchez J."/>
        </authorList>
    </citation>
    <scope>NUCLEOTIDE SEQUENCE</scope>
</reference>
<dbReference type="InterPro" id="IPR038354">
    <property type="entry name" value="VKOR_sf"/>
</dbReference>